<evidence type="ECO:0000313" key="2">
    <source>
        <dbReference type="EMBL" id="KAK5859402.1"/>
    </source>
</evidence>
<accession>A0AAN7XC21</accession>
<evidence type="ECO:0000256" key="1">
    <source>
        <dbReference type="SAM" id="MobiDB-lite"/>
    </source>
</evidence>
<dbReference type="AlphaFoldDB" id="A0AAN7XC21"/>
<dbReference type="InterPro" id="IPR012337">
    <property type="entry name" value="RNaseH-like_sf"/>
</dbReference>
<name>A0AAN7XC21_ELEMC</name>
<dbReference type="Proteomes" id="UP001346869">
    <property type="component" value="Unassembled WGS sequence"/>
</dbReference>
<reference evidence="3 5" key="1">
    <citation type="journal article" date="2023" name="Genes (Basel)">
        <title>Chromosome-Level Genome Assembly and Circadian Gene Repertoire of the Patagonia Blennie Eleginops maclovinus-The Closest Ancestral Proxy of Antarctic Cryonotothenioids.</title>
        <authorList>
            <person name="Cheng C.C."/>
            <person name="Rivera-Colon A.G."/>
            <person name="Minhas B.F."/>
            <person name="Wilson L."/>
            <person name="Rayamajhi N."/>
            <person name="Vargas-Chacoff L."/>
            <person name="Catchen J.M."/>
        </authorList>
    </citation>
    <scope>NUCLEOTIDE SEQUENCE [LARGE SCALE GENOMIC DNA]</scope>
    <source>
        <strain evidence="3">JMC-PN-2008</strain>
    </source>
</reference>
<feature type="compositionally biased region" description="Basic and acidic residues" evidence="1">
    <location>
        <begin position="1"/>
        <end position="10"/>
    </location>
</feature>
<feature type="region of interest" description="Disordered" evidence="1">
    <location>
        <begin position="1"/>
        <end position="47"/>
    </location>
</feature>
<protein>
    <submittedName>
        <fullName evidence="3">Uncharacterized protein</fullName>
    </submittedName>
</protein>
<dbReference type="PANTHER" id="PTHR45913:SF19">
    <property type="entry name" value="LOW QUALITY PROTEIN: ZINC FINGER BED DOMAIN-CONTAINING PROTEIN 5-LIKE"/>
    <property type="match status" value="1"/>
</dbReference>
<organism evidence="3 5">
    <name type="scientific">Eleginops maclovinus</name>
    <name type="common">Patagonian blennie</name>
    <name type="synonym">Eleginus maclovinus</name>
    <dbReference type="NCBI Taxonomy" id="56733"/>
    <lineage>
        <taxon>Eukaryota</taxon>
        <taxon>Metazoa</taxon>
        <taxon>Chordata</taxon>
        <taxon>Craniata</taxon>
        <taxon>Vertebrata</taxon>
        <taxon>Euteleostomi</taxon>
        <taxon>Actinopterygii</taxon>
        <taxon>Neopterygii</taxon>
        <taxon>Teleostei</taxon>
        <taxon>Neoteleostei</taxon>
        <taxon>Acanthomorphata</taxon>
        <taxon>Eupercaria</taxon>
        <taxon>Perciformes</taxon>
        <taxon>Notothenioidei</taxon>
        <taxon>Eleginopidae</taxon>
        <taxon>Eleginops</taxon>
    </lineage>
</organism>
<evidence type="ECO:0000313" key="5">
    <source>
        <dbReference type="Proteomes" id="UP001346869"/>
    </source>
</evidence>
<keyword evidence="5" id="KW-1185">Reference proteome</keyword>
<feature type="compositionally biased region" description="Low complexity" evidence="1">
    <location>
        <begin position="17"/>
        <end position="36"/>
    </location>
</feature>
<proteinExistence type="predicted"/>
<dbReference type="EMBL" id="JAUZQC010000014">
    <property type="protein sequence ID" value="KAK5859402.1"/>
    <property type="molecule type" value="Genomic_DNA"/>
</dbReference>
<dbReference type="PANTHER" id="PTHR45913">
    <property type="entry name" value="EPM2A-INTERACTING PROTEIN 1"/>
    <property type="match status" value="1"/>
</dbReference>
<reference evidence="3 5" key="2">
    <citation type="journal article" date="2023" name="Mol. Biol. Evol.">
        <title>Genomics of Secondarily Temperate Adaptation in the Only Non-Antarctic Icefish.</title>
        <authorList>
            <person name="Rivera-Colon A.G."/>
            <person name="Rayamajhi N."/>
            <person name="Minhas B.F."/>
            <person name="Madrigal G."/>
            <person name="Bilyk K.T."/>
            <person name="Yoon V."/>
            <person name="Hune M."/>
            <person name="Gregory S."/>
            <person name="Cheng C.H.C."/>
            <person name="Catchen J.M."/>
        </authorList>
    </citation>
    <scope>NUCLEOTIDE SEQUENCE [LARGE SCALE GENOMIC DNA]</scope>
    <source>
        <strain evidence="3">JMC-PN-2008</strain>
    </source>
</reference>
<comment type="caution">
    <text evidence="3">The sequence shown here is derived from an EMBL/GenBank/DDBJ whole genome shotgun (WGS) entry which is preliminary data.</text>
</comment>
<dbReference type="SUPFAM" id="SSF53098">
    <property type="entry name" value="Ribonuclease H-like"/>
    <property type="match status" value="1"/>
</dbReference>
<gene>
    <name evidence="4" type="ORF">PBY51_018281</name>
    <name evidence="2" type="ORF">PBY51_020958</name>
    <name evidence="3" type="ORF">PBY51_022932</name>
</gene>
<dbReference type="EMBL" id="JAUZQC010000012">
    <property type="protein sequence ID" value="KAK5862934.1"/>
    <property type="molecule type" value="Genomic_DNA"/>
</dbReference>
<evidence type="ECO:0000313" key="3">
    <source>
        <dbReference type="EMBL" id="KAK5861541.1"/>
    </source>
</evidence>
<dbReference type="EMBL" id="JAUZQC010000013">
    <property type="protein sequence ID" value="KAK5861541.1"/>
    <property type="molecule type" value="Genomic_DNA"/>
</dbReference>
<evidence type="ECO:0000313" key="4">
    <source>
        <dbReference type="EMBL" id="KAK5862934.1"/>
    </source>
</evidence>
<sequence length="630" mass="71552">MDRFVVRKVPEGQAAMTEGQAATTEGQAATIGQGQASEASTSQKRRKRKYNEEYVKYGFTVTTDRAGEEVPLCFVCSTILCNEAMKPSKLTRHMETHHVHLKAKPVEYMQQMLRDFKGQQATMRKSAKINENALKASYLVALRVAKSKKPHTIAEQLILPAAIDMCRAMVSEECANKLKTIPLSDNTIGRRIGEMANDVKDQLMAKLQTVLFSLQIDETTDVTNDAQLLTFVRYEDSGTMCEEFLFCKPLPGRTTGVEIFKALDDFFTEHNISWQRCVALCSDGARAMSGSKTGLFAHVRRVAPGVIWTHCLIHREALASKDLSVELSGVFDVVVKTVNFIKRNALNTRLFSSLCHDLGSEHSSLLYHSEVRWLSRGAVLARVFELRGAIYEFLCEKHSDLASNFNDSYWLTKLAYLTDVFAELNKLNSSMQGRDANVMQLYEKLDAFVKKMSKWIERVESNNLAMFPSVEEYPDSTDINDTICEHLRKLVRQFAKYFTDSEEWRRDSKWILLPFSDDASVGSSLTAVEEDKLIEMSTDSVRRHMYDTQPLVKFWISCQTEFPQLAAKAMRCLLPFPTTYLCESGFSTLAYLKNKYRARLDPENDMRLSLSTISPRIDRLCGLHHAQISH</sequence>